<name>X0SLT2_9ZZZZ</name>
<dbReference type="AlphaFoldDB" id="X0SLT2"/>
<proteinExistence type="predicted"/>
<evidence type="ECO:0000313" key="1">
    <source>
        <dbReference type="EMBL" id="GAF76086.1"/>
    </source>
</evidence>
<protein>
    <submittedName>
        <fullName evidence="1">Uncharacterized protein</fullName>
    </submittedName>
</protein>
<organism evidence="1">
    <name type="scientific">marine sediment metagenome</name>
    <dbReference type="NCBI Taxonomy" id="412755"/>
    <lineage>
        <taxon>unclassified sequences</taxon>
        <taxon>metagenomes</taxon>
        <taxon>ecological metagenomes</taxon>
    </lineage>
</organism>
<reference evidence="1" key="1">
    <citation type="journal article" date="2014" name="Front. Microbiol.">
        <title>High frequency of phylogenetically diverse reductive dehalogenase-homologous genes in deep subseafloor sedimentary metagenomes.</title>
        <authorList>
            <person name="Kawai M."/>
            <person name="Futagami T."/>
            <person name="Toyoda A."/>
            <person name="Takaki Y."/>
            <person name="Nishi S."/>
            <person name="Hori S."/>
            <person name="Arai W."/>
            <person name="Tsubouchi T."/>
            <person name="Morono Y."/>
            <person name="Uchiyama I."/>
            <person name="Ito T."/>
            <person name="Fujiyama A."/>
            <person name="Inagaki F."/>
            <person name="Takami H."/>
        </authorList>
    </citation>
    <scope>NUCLEOTIDE SEQUENCE</scope>
    <source>
        <strain evidence="1">Expedition CK06-06</strain>
    </source>
</reference>
<accession>X0SLT2</accession>
<comment type="caution">
    <text evidence="1">The sequence shown here is derived from an EMBL/GenBank/DDBJ whole genome shotgun (WGS) entry which is preliminary data.</text>
</comment>
<gene>
    <name evidence="1" type="ORF">S01H1_08383</name>
</gene>
<dbReference type="EMBL" id="BARS01004304">
    <property type="protein sequence ID" value="GAF76086.1"/>
    <property type="molecule type" value="Genomic_DNA"/>
</dbReference>
<sequence length="54" mass="6210">MTWREFKKLVEDSGVTDECIIDFIGEEMGWCSVKELDVNIYPDGELSKCQIIPV</sequence>